<proteinExistence type="predicted"/>
<keyword evidence="2" id="KW-0614">Plasmid</keyword>
<reference evidence="2 3" key="1">
    <citation type="journal article" date="2019" name="Phytopathology">
        <title>A Novel Group of Rhizobium tumorigenes-Like Agrobacteria Associated with Crown Gall Disease of Rhododendron and Blueberry.</title>
        <authorList>
            <person name="Kuzmanovic N."/>
            <person name="Behrens P."/>
            <person name="Idczak E."/>
            <person name="Wagner S."/>
            <person name="Gotz M."/>
            <person name="Sproer C."/>
            <person name="Bunk B."/>
            <person name="Overmann J."/>
            <person name="Smalla K."/>
        </authorList>
    </citation>
    <scope>NUCLEOTIDE SEQUENCE [LARGE SCALE GENOMIC DNA]</scope>
    <source>
        <strain evidence="3">rho-6.2</strain>
    </source>
</reference>
<feature type="region of interest" description="Disordered" evidence="1">
    <location>
        <begin position="47"/>
        <end position="70"/>
    </location>
</feature>
<dbReference type="Proteomes" id="UP000318939">
    <property type="component" value="Plasmid unnamed1"/>
</dbReference>
<evidence type="ECO:0000313" key="3">
    <source>
        <dbReference type="Proteomes" id="UP000318939"/>
    </source>
</evidence>
<keyword evidence="3" id="KW-1185">Reference proteome</keyword>
<sequence>MVFDLEVETVGGHLASDIMLAANPFNILDAPVAVRIDSHLLKAFGVPSEFDDHQPPPPTATPPPFFSRSM</sequence>
<organism evidence="2 3">
    <name type="scientific">Rhizobium rhododendri</name>
    <dbReference type="NCBI Taxonomy" id="2506430"/>
    <lineage>
        <taxon>Bacteria</taxon>
        <taxon>Pseudomonadati</taxon>
        <taxon>Pseudomonadota</taxon>
        <taxon>Alphaproteobacteria</taxon>
        <taxon>Hyphomicrobiales</taxon>
        <taxon>Rhizobiaceae</taxon>
        <taxon>Rhizobium/Agrobacterium group</taxon>
        <taxon>Rhizobium</taxon>
    </lineage>
</organism>
<gene>
    <name evidence="2" type="ORF">PR018_23680</name>
</gene>
<reference evidence="2 3" key="2">
    <citation type="journal article" date="2023" name="MicrobiologyOpen">
        <title>Genomics of the tumorigenes clade of the family Rhizobiaceae and description of Rhizobium rhododendri sp. nov.</title>
        <authorList>
            <person name="Kuzmanovic N."/>
            <person name="diCenzo G.C."/>
            <person name="Bunk B."/>
            <person name="Sproeer C."/>
            <person name="Fruehling A."/>
            <person name="Neumann-Schaal M."/>
            <person name="Overmann J."/>
            <person name="Smalla K."/>
        </authorList>
    </citation>
    <scope>NUCLEOTIDE SEQUENCE [LARGE SCALE GENOMIC DNA]</scope>
    <source>
        <strain evidence="3">rho-6.2</strain>
        <plasmid evidence="2 3">unnamed1</plasmid>
    </source>
</reference>
<accession>A0ABY8IPK9</accession>
<feature type="compositionally biased region" description="Pro residues" evidence="1">
    <location>
        <begin position="55"/>
        <end position="70"/>
    </location>
</feature>
<evidence type="ECO:0000313" key="2">
    <source>
        <dbReference type="EMBL" id="WFS25241.1"/>
    </source>
</evidence>
<protein>
    <submittedName>
        <fullName evidence="2">Uncharacterized protein</fullName>
    </submittedName>
</protein>
<dbReference type="RefSeq" id="WP_153816491.1">
    <property type="nucleotide sequence ID" value="NZ_CP117268.1"/>
</dbReference>
<name>A0ABY8IPK9_9HYPH</name>
<geneLocation type="plasmid" evidence="2 3">
    <name>unnamed1</name>
</geneLocation>
<dbReference type="EMBL" id="CP117268">
    <property type="protein sequence ID" value="WFS25241.1"/>
    <property type="molecule type" value="Genomic_DNA"/>
</dbReference>
<evidence type="ECO:0000256" key="1">
    <source>
        <dbReference type="SAM" id="MobiDB-lite"/>
    </source>
</evidence>